<keyword evidence="11" id="KW-0443">Lipid metabolism</keyword>
<dbReference type="SFLD" id="SFLDG01203">
    <property type="entry name" value="Prostaglandin_E_synthase_like1"/>
    <property type="match status" value="1"/>
</dbReference>
<evidence type="ECO:0000256" key="3">
    <source>
        <dbReference type="ARBA" id="ARBA00012203"/>
    </source>
</evidence>
<keyword evidence="13" id="KW-0275">Fatty acid biosynthesis</keyword>
<gene>
    <name evidence="20" type="ORF">AB205_0111950</name>
</gene>
<keyword evidence="10" id="KW-1133">Transmembrane helix</keyword>
<evidence type="ECO:0000256" key="13">
    <source>
        <dbReference type="ARBA" id="ARBA00023160"/>
    </source>
</evidence>
<evidence type="ECO:0000259" key="19">
    <source>
        <dbReference type="PROSITE" id="PS50405"/>
    </source>
</evidence>
<sequence>MAARRVHELGALSWRLAGQWRAGVAGLGSGLAARGAVKSCSGYVCVQSQRSLPFTSPHTGLIPLSAGWRGYRTGWRGQEEGMRGWGVMVAVGGALGVLHSMNYVLGEEQKTEEEETQVPVGGVQLTLYQYKTCPFCSKVRAFLDYHQLPHEIVEVNPVMRKEIKFSSYRKVPILLANAGCPIQLNDSSVIISAMKTFVISKQKSLEEIVSYYPALKSTDEKGKAVTEYQNRYWLMLDEQETKQLYASKEAQMEEMKWRRWVDNWLVHLISPNVYRTPGEALASFDYIVREGNFGSVEGLFAKYVGAAAMFFIGKRLKKRHNLQDDVRQDLYKAADTWVKAVGKGKKFLGGSEPNLADLAVYGVLRVMEGLKAFDDMMANTKIKPWYQRMTNAIQEKAALH</sequence>
<evidence type="ECO:0000256" key="16">
    <source>
        <dbReference type="ARBA" id="ARBA00023931"/>
    </source>
</evidence>
<dbReference type="SUPFAM" id="SSF47616">
    <property type="entry name" value="GST C-terminal domain-like"/>
    <property type="match status" value="1"/>
</dbReference>
<keyword evidence="9" id="KW-0276">Fatty acid metabolism</keyword>
<keyword evidence="14" id="KW-0413">Isomerase</keyword>
<evidence type="ECO:0000256" key="11">
    <source>
        <dbReference type="ARBA" id="ARBA00023098"/>
    </source>
</evidence>
<dbReference type="PROSITE" id="PS51354">
    <property type="entry name" value="GLUTAREDOXIN_2"/>
    <property type="match status" value="1"/>
</dbReference>
<evidence type="ECO:0000256" key="2">
    <source>
        <dbReference type="ARBA" id="ARBA00007409"/>
    </source>
</evidence>
<dbReference type="InterPro" id="IPR034334">
    <property type="entry name" value="PGES2"/>
</dbReference>
<feature type="domain" description="GST C-terminal" evidence="19">
    <location>
        <begin position="286"/>
        <end position="400"/>
    </location>
</feature>
<keyword evidence="5" id="KW-0644">Prostaglandin metabolism</keyword>
<reference evidence="21" key="1">
    <citation type="journal article" date="2017" name="Nat. Commun.">
        <title>The North American bullfrog draft genome provides insight into hormonal regulation of long noncoding RNA.</title>
        <authorList>
            <person name="Hammond S.A."/>
            <person name="Warren R.L."/>
            <person name="Vandervalk B.P."/>
            <person name="Kucuk E."/>
            <person name="Khan H."/>
            <person name="Gibb E.A."/>
            <person name="Pandoh P."/>
            <person name="Kirk H."/>
            <person name="Zhao Y."/>
            <person name="Jones M."/>
            <person name="Mungall A.J."/>
            <person name="Coope R."/>
            <person name="Pleasance S."/>
            <person name="Moore R.A."/>
            <person name="Holt R.A."/>
            <person name="Round J.M."/>
            <person name="Ohora S."/>
            <person name="Walle B.V."/>
            <person name="Veldhoen N."/>
            <person name="Helbing C.C."/>
            <person name="Birol I."/>
        </authorList>
    </citation>
    <scope>NUCLEOTIDE SEQUENCE [LARGE SCALE GENOMIC DNA]</scope>
</reference>
<keyword evidence="6" id="KW-0444">Lipid biosynthesis</keyword>
<dbReference type="UniPathway" id="UPA00662"/>
<keyword evidence="8" id="KW-0812">Transmembrane</keyword>
<evidence type="ECO:0000256" key="6">
    <source>
        <dbReference type="ARBA" id="ARBA00022516"/>
    </source>
</evidence>
<evidence type="ECO:0000313" key="21">
    <source>
        <dbReference type="Proteomes" id="UP000228934"/>
    </source>
</evidence>
<keyword evidence="12" id="KW-0472">Membrane</keyword>
<organism evidence="20 21">
    <name type="scientific">Aquarana catesbeiana</name>
    <name type="common">American bullfrog</name>
    <name type="synonym">Rana catesbeiana</name>
    <dbReference type="NCBI Taxonomy" id="8400"/>
    <lineage>
        <taxon>Eukaryota</taxon>
        <taxon>Metazoa</taxon>
        <taxon>Chordata</taxon>
        <taxon>Craniata</taxon>
        <taxon>Vertebrata</taxon>
        <taxon>Euteleostomi</taxon>
        <taxon>Amphibia</taxon>
        <taxon>Batrachia</taxon>
        <taxon>Anura</taxon>
        <taxon>Neobatrachia</taxon>
        <taxon>Ranoidea</taxon>
        <taxon>Ranidae</taxon>
        <taxon>Aquarana</taxon>
    </lineage>
</organism>
<comment type="subcellular location">
    <subcellularLocation>
        <location evidence="18">Endomembrane system</location>
        <topology evidence="18">Single-pass membrane protein</topology>
    </subcellularLocation>
</comment>
<dbReference type="GO" id="GO:0001516">
    <property type="term" value="P:prostaglandin biosynthetic process"/>
    <property type="evidence" value="ECO:0007669"/>
    <property type="project" value="UniProtKB-UniPathway"/>
</dbReference>
<evidence type="ECO:0000256" key="15">
    <source>
        <dbReference type="ARBA" id="ARBA00023930"/>
    </source>
</evidence>
<dbReference type="CDD" id="cd03040">
    <property type="entry name" value="GST_N_mPGES2"/>
    <property type="match status" value="1"/>
</dbReference>
<dbReference type="InterPro" id="IPR004045">
    <property type="entry name" value="Glutathione_S-Trfase_N"/>
</dbReference>
<dbReference type="PANTHER" id="PTHR12782">
    <property type="entry name" value="MICROSOMAL PROSTAGLANDIN E SYNTHASE-2"/>
    <property type="match status" value="1"/>
</dbReference>
<dbReference type="OrthoDB" id="423541at2759"/>
<dbReference type="InterPro" id="IPR040079">
    <property type="entry name" value="Glutathione_S-Trfase"/>
</dbReference>
<evidence type="ECO:0000256" key="14">
    <source>
        <dbReference type="ARBA" id="ARBA00023235"/>
    </source>
</evidence>
<accession>A0A2G9RCT7</accession>
<dbReference type="Gene3D" id="1.20.1050.10">
    <property type="match status" value="1"/>
</dbReference>
<dbReference type="GO" id="GO:0012505">
    <property type="term" value="C:endomembrane system"/>
    <property type="evidence" value="ECO:0007669"/>
    <property type="project" value="UniProtKB-SubCell"/>
</dbReference>
<dbReference type="Pfam" id="PF13410">
    <property type="entry name" value="GST_C_2"/>
    <property type="match status" value="1"/>
</dbReference>
<dbReference type="SUPFAM" id="SSF52833">
    <property type="entry name" value="Thioredoxin-like"/>
    <property type="match status" value="1"/>
</dbReference>
<evidence type="ECO:0000256" key="9">
    <source>
        <dbReference type="ARBA" id="ARBA00022832"/>
    </source>
</evidence>
<dbReference type="Gene3D" id="3.40.30.10">
    <property type="entry name" value="Glutaredoxin"/>
    <property type="match status" value="1"/>
</dbReference>
<dbReference type="GO" id="GO:0050220">
    <property type="term" value="F:prostaglandin-E synthase activity"/>
    <property type="evidence" value="ECO:0007669"/>
    <property type="project" value="UniProtKB-EC"/>
</dbReference>
<evidence type="ECO:0000256" key="10">
    <source>
        <dbReference type="ARBA" id="ARBA00022989"/>
    </source>
</evidence>
<dbReference type="EMBL" id="KV945642">
    <property type="protein sequence ID" value="PIO25689.1"/>
    <property type="molecule type" value="Genomic_DNA"/>
</dbReference>
<evidence type="ECO:0000256" key="1">
    <source>
        <dbReference type="ARBA" id="ARBA00004702"/>
    </source>
</evidence>
<name>A0A2G9RCT7_AQUCT</name>
<evidence type="ECO:0000256" key="8">
    <source>
        <dbReference type="ARBA" id="ARBA00022692"/>
    </source>
</evidence>
<dbReference type="PANTHER" id="PTHR12782:SF5">
    <property type="entry name" value="PROSTAGLANDIN E SYNTHASE 2"/>
    <property type="match status" value="1"/>
</dbReference>
<dbReference type="SFLD" id="SFLDG01182">
    <property type="entry name" value="Prostaglandin_E_synthase_like"/>
    <property type="match status" value="1"/>
</dbReference>
<dbReference type="Gene3D" id="6.20.200.30">
    <property type="match status" value="1"/>
</dbReference>
<comment type="catalytic activity">
    <reaction evidence="16">
        <text>prostaglandin H2 = prostaglandin E2</text>
        <dbReference type="Rhea" id="RHEA:12893"/>
        <dbReference type="ChEBI" id="CHEBI:57405"/>
        <dbReference type="ChEBI" id="CHEBI:606564"/>
        <dbReference type="EC" id="5.3.99.3"/>
    </reaction>
    <physiologicalReaction direction="left-to-right" evidence="16">
        <dbReference type="Rhea" id="RHEA:12894"/>
    </physiologicalReaction>
</comment>
<comment type="catalytic activity">
    <reaction evidence="15">
        <text>prostaglandin H2 = (12S)-hydroxy-(5Z,8E,10E)-heptadecatrienoate + malonaldehyde</text>
        <dbReference type="Rhea" id="RHEA:48644"/>
        <dbReference type="ChEBI" id="CHEBI:57405"/>
        <dbReference type="ChEBI" id="CHEBI:90694"/>
        <dbReference type="ChEBI" id="CHEBI:566274"/>
    </reaction>
    <physiologicalReaction direction="left-to-right" evidence="15">
        <dbReference type="Rhea" id="RHEA:48645"/>
    </physiologicalReaction>
</comment>
<dbReference type="InterPro" id="IPR010987">
    <property type="entry name" value="Glutathione-S-Trfase_C-like"/>
</dbReference>
<evidence type="ECO:0000256" key="18">
    <source>
        <dbReference type="ARBA" id="ARBA00037847"/>
    </source>
</evidence>
<evidence type="ECO:0000256" key="7">
    <source>
        <dbReference type="ARBA" id="ARBA00022585"/>
    </source>
</evidence>
<comment type="similarity">
    <text evidence="2">Belongs to the GST superfamily.</text>
</comment>
<dbReference type="FunFam" id="1.20.1050.10:FF:000028">
    <property type="entry name" value="Prostaglandin E synthase 2"/>
    <property type="match status" value="1"/>
</dbReference>
<dbReference type="CDD" id="cd03197">
    <property type="entry name" value="GST_C_mPGES2"/>
    <property type="match status" value="1"/>
</dbReference>
<dbReference type="Pfam" id="PF13417">
    <property type="entry name" value="GST_N_3"/>
    <property type="match status" value="1"/>
</dbReference>
<dbReference type="InterPro" id="IPR036282">
    <property type="entry name" value="Glutathione-S-Trfase_C_sf"/>
</dbReference>
<comment type="pathway">
    <text evidence="1">Lipid metabolism; prostaglandin biosynthesis.</text>
</comment>
<proteinExistence type="inferred from homology"/>
<dbReference type="EC" id="5.3.99.3" evidence="3"/>
<dbReference type="AlphaFoldDB" id="A0A2G9RCT7"/>
<dbReference type="InterPro" id="IPR036249">
    <property type="entry name" value="Thioredoxin-like_sf"/>
</dbReference>
<dbReference type="GO" id="GO:0005739">
    <property type="term" value="C:mitochondrion"/>
    <property type="evidence" value="ECO:0007669"/>
    <property type="project" value="TreeGrafter"/>
</dbReference>
<evidence type="ECO:0000256" key="12">
    <source>
        <dbReference type="ARBA" id="ARBA00023136"/>
    </source>
</evidence>
<dbReference type="SFLD" id="SFLDS00019">
    <property type="entry name" value="Glutathione_Transferase_(cytos"/>
    <property type="match status" value="1"/>
</dbReference>
<evidence type="ECO:0000256" key="5">
    <source>
        <dbReference type="ARBA" id="ARBA00022501"/>
    </source>
</evidence>
<dbReference type="InterPro" id="IPR034335">
    <property type="entry name" value="PGES2_C"/>
</dbReference>
<dbReference type="PROSITE" id="PS50405">
    <property type="entry name" value="GST_CTER"/>
    <property type="match status" value="1"/>
</dbReference>
<keyword evidence="21" id="KW-1185">Reference proteome</keyword>
<protein>
    <recommendedName>
        <fullName evidence="4">Prostaglandin E synthase 2</fullName>
        <ecNumber evidence="3">5.3.99.3</ecNumber>
    </recommendedName>
    <alternativeName>
        <fullName evidence="17">Microsomal prostaglandin E synthase 2</fullName>
    </alternativeName>
</protein>
<keyword evidence="7" id="KW-0643">Prostaglandin biosynthesis</keyword>
<evidence type="ECO:0000256" key="4">
    <source>
        <dbReference type="ARBA" id="ARBA00019474"/>
    </source>
</evidence>
<evidence type="ECO:0000313" key="20">
    <source>
        <dbReference type="EMBL" id="PIO25689.1"/>
    </source>
</evidence>
<evidence type="ECO:0000256" key="17">
    <source>
        <dbReference type="ARBA" id="ARBA00031041"/>
    </source>
</evidence>
<dbReference type="Proteomes" id="UP000228934">
    <property type="component" value="Unassembled WGS sequence"/>
</dbReference>